<dbReference type="RefSeq" id="WP_277274812.1">
    <property type="nucleotide sequence ID" value="NZ_JAROCY010000001.1"/>
</dbReference>
<dbReference type="EMBL" id="JAROCY010000001">
    <property type="protein sequence ID" value="MDF8331706.1"/>
    <property type="molecule type" value="Genomic_DNA"/>
</dbReference>
<name>A0ABT6CCP3_9SPHN</name>
<evidence type="ECO:0000313" key="1">
    <source>
        <dbReference type="EMBL" id="MDF8331706.1"/>
    </source>
</evidence>
<dbReference type="Proteomes" id="UP001222770">
    <property type="component" value="Unassembled WGS sequence"/>
</dbReference>
<organism evidence="1 2">
    <name type="scientific">Novosphingobium cyanobacteriorum</name>
    <dbReference type="NCBI Taxonomy" id="3024215"/>
    <lineage>
        <taxon>Bacteria</taxon>
        <taxon>Pseudomonadati</taxon>
        <taxon>Pseudomonadota</taxon>
        <taxon>Alphaproteobacteria</taxon>
        <taxon>Sphingomonadales</taxon>
        <taxon>Sphingomonadaceae</taxon>
        <taxon>Novosphingobium</taxon>
    </lineage>
</organism>
<evidence type="ECO:0000313" key="2">
    <source>
        <dbReference type="Proteomes" id="UP001222770"/>
    </source>
</evidence>
<keyword evidence="2" id="KW-1185">Reference proteome</keyword>
<accession>A0ABT6CCP3</accession>
<sequence>MHGIVALIASTAAIAIAAPALALEELPRGLARLGPETVARAVRMTDDPAQRITVMSTADAWSQGHALQGAYATDVHLKAVVDRVTRKARWQVWHELEYQGAERRFSGVTYLLGANKIETPLTSVEQWTDYSVDGDGFGRDARRARVVFELPEDVVRLIAAGYRAGSREPWRLQFREAGGGDVSAGLAPAEVAGLVLAFERWQARGS</sequence>
<proteinExistence type="predicted"/>
<comment type="caution">
    <text evidence="1">The sequence shown here is derived from an EMBL/GenBank/DDBJ whole genome shotgun (WGS) entry which is preliminary data.</text>
</comment>
<protein>
    <submittedName>
        <fullName evidence="1">Uncharacterized protein</fullName>
    </submittedName>
</protein>
<gene>
    <name evidence="1" type="ORF">POM99_00700</name>
</gene>
<reference evidence="1 2" key="1">
    <citation type="submission" date="2023-03" db="EMBL/GenBank/DDBJ databases">
        <title>Novosphingobium cyanobacteriorum sp. nov., isolated from a eutrophic reservoir during the Microcystis bloom period.</title>
        <authorList>
            <person name="Kang M."/>
            <person name="Le V."/>
            <person name="Ko S.-R."/>
            <person name="Lee S.-A."/>
            <person name="Ahn C.-Y."/>
        </authorList>
    </citation>
    <scope>NUCLEOTIDE SEQUENCE [LARGE SCALE GENOMIC DNA]</scope>
    <source>
        <strain evidence="1 2">HBC54</strain>
    </source>
</reference>